<dbReference type="Pfam" id="PF06821">
    <property type="entry name" value="Ser_hydrolase"/>
    <property type="match status" value="1"/>
</dbReference>
<dbReference type="AlphaFoldDB" id="A0A7X1KNP5"/>
<dbReference type="RefSeq" id="WP_185677777.1">
    <property type="nucleotide sequence ID" value="NZ_JACLAX010000001.1"/>
</dbReference>
<feature type="region of interest" description="Disordered" evidence="1">
    <location>
        <begin position="200"/>
        <end position="224"/>
    </location>
</feature>
<proteinExistence type="predicted"/>
<dbReference type="GO" id="GO:0016787">
    <property type="term" value="F:hydrolase activity"/>
    <property type="evidence" value="ECO:0007669"/>
    <property type="project" value="UniProtKB-KW"/>
</dbReference>
<dbReference type="SUPFAM" id="SSF53474">
    <property type="entry name" value="alpha/beta-Hydrolases"/>
    <property type="match status" value="1"/>
</dbReference>
<dbReference type="Gene3D" id="3.40.50.1820">
    <property type="entry name" value="alpha/beta hydrolase"/>
    <property type="match status" value="1"/>
</dbReference>
<dbReference type="Proteomes" id="UP000551327">
    <property type="component" value="Unassembled WGS sequence"/>
</dbReference>
<name>A0A7X1KNP5_9SPHN</name>
<gene>
    <name evidence="2" type="ORF">H7F53_02015</name>
</gene>
<keyword evidence="3" id="KW-1185">Reference proteome</keyword>
<dbReference type="InterPro" id="IPR029058">
    <property type="entry name" value="AB_hydrolase_fold"/>
</dbReference>
<evidence type="ECO:0000313" key="3">
    <source>
        <dbReference type="Proteomes" id="UP000551327"/>
    </source>
</evidence>
<protein>
    <submittedName>
        <fullName evidence="2">Alpha/beta hydrolase</fullName>
    </submittedName>
</protein>
<dbReference type="InterPro" id="IPR010662">
    <property type="entry name" value="RBBP9/YdeN"/>
</dbReference>
<organism evidence="2 3">
    <name type="scientific">Novosphingobium piscinae</name>
    <dbReference type="NCBI Taxonomy" id="1507448"/>
    <lineage>
        <taxon>Bacteria</taxon>
        <taxon>Pseudomonadati</taxon>
        <taxon>Pseudomonadota</taxon>
        <taxon>Alphaproteobacteria</taxon>
        <taxon>Sphingomonadales</taxon>
        <taxon>Sphingomonadaceae</taxon>
        <taxon>Novosphingobium</taxon>
    </lineage>
</organism>
<evidence type="ECO:0000313" key="2">
    <source>
        <dbReference type="EMBL" id="MBC2667919.1"/>
    </source>
</evidence>
<dbReference type="EMBL" id="JACLAX010000001">
    <property type="protein sequence ID" value="MBC2667919.1"/>
    <property type="molecule type" value="Genomic_DNA"/>
</dbReference>
<sequence length="224" mass="24157">MIAPPLPPAPLPFPPKPPHEPLVLLVPGLDNSGPGHWQTLWEQQHAECRRVELGLWDRPHRNTWVNQLNLAIRAAERPVILVAHSLGCLAVAWWAQLEQPGPEGPVRGALLVAPPEVDVNPRDPRIAAFAPTPDEHLPFPAILVGSHDDPYLPLAGARRLARRWGCRFADAGAVGHINAASGLGDWPFGRFLLGQLAGTAAPDRPAARAAPPASRQRPGPAPRD</sequence>
<comment type="caution">
    <text evidence="2">The sequence shown here is derived from an EMBL/GenBank/DDBJ whole genome shotgun (WGS) entry which is preliminary data.</text>
</comment>
<keyword evidence="2" id="KW-0378">Hydrolase</keyword>
<reference evidence="2 3" key="1">
    <citation type="submission" date="2020-08" db="EMBL/GenBank/DDBJ databases">
        <title>The genome sequence of type strain Novosphingobium piscinae KCTC 42194.</title>
        <authorList>
            <person name="Liu Y."/>
        </authorList>
    </citation>
    <scope>NUCLEOTIDE SEQUENCE [LARGE SCALE GENOMIC DNA]</scope>
    <source>
        <strain evidence="2 3">KCTC 42194</strain>
    </source>
</reference>
<accession>A0A7X1KNP5</accession>
<feature type="compositionally biased region" description="Low complexity" evidence="1">
    <location>
        <begin position="200"/>
        <end position="218"/>
    </location>
</feature>
<evidence type="ECO:0000256" key="1">
    <source>
        <dbReference type="SAM" id="MobiDB-lite"/>
    </source>
</evidence>